<evidence type="ECO:0000259" key="9">
    <source>
        <dbReference type="Pfam" id="PF06470"/>
    </source>
</evidence>
<evidence type="ECO:0000256" key="5">
    <source>
        <dbReference type="ARBA" id="ARBA00023125"/>
    </source>
</evidence>
<organism evidence="10 11">
    <name type="scientific">Candidatus Thiodiazotropha lotti</name>
    <dbReference type="NCBI Taxonomy" id="2792787"/>
    <lineage>
        <taxon>Bacteria</taxon>
        <taxon>Pseudomonadati</taxon>
        <taxon>Pseudomonadota</taxon>
        <taxon>Gammaproteobacteria</taxon>
        <taxon>Chromatiales</taxon>
        <taxon>Sedimenticolaceae</taxon>
        <taxon>Candidatus Thiodiazotropha</taxon>
    </lineage>
</organism>
<dbReference type="GO" id="GO:0007062">
    <property type="term" value="P:sister chromatid cohesion"/>
    <property type="evidence" value="ECO:0007669"/>
    <property type="project" value="InterPro"/>
</dbReference>
<dbReference type="Pfam" id="PF02463">
    <property type="entry name" value="SMC_N"/>
    <property type="match status" value="1"/>
</dbReference>
<comment type="function">
    <text evidence="6">Required for chromosome condensation and partitioning.</text>
</comment>
<keyword evidence="5 6" id="KW-0238">DNA-binding</keyword>
<feature type="coiled-coil region" evidence="6">
    <location>
        <begin position="982"/>
        <end position="1009"/>
    </location>
</feature>
<keyword evidence="1 6" id="KW-0963">Cytoplasm</keyword>
<reference evidence="10" key="1">
    <citation type="journal article" date="2021" name="Proc. Natl. Acad. Sci. U.S.A.">
        <title>Global biogeography of chemosynthetic symbionts reveals both localized and globally distributed symbiont groups. .</title>
        <authorList>
            <person name="Osvatic J.T."/>
            <person name="Wilkins L.G.E."/>
            <person name="Leibrecht L."/>
            <person name="Leray M."/>
            <person name="Zauner S."/>
            <person name="Polzin J."/>
            <person name="Camacho Y."/>
            <person name="Gros O."/>
            <person name="van Gils J.A."/>
            <person name="Eisen J.A."/>
            <person name="Petersen J.M."/>
            <person name="Yuen B."/>
        </authorList>
    </citation>
    <scope>NUCLEOTIDE SEQUENCE</scope>
    <source>
        <strain evidence="10">MAGL173</strain>
    </source>
</reference>
<keyword evidence="2 6" id="KW-0547">Nucleotide-binding</keyword>
<dbReference type="AlphaFoldDB" id="A0A9E4K1C0"/>
<dbReference type="GO" id="GO:0003677">
    <property type="term" value="F:DNA binding"/>
    <property type="evidence" value="ECO:0007669"/>
    <property type="project" value="UniProtKB-UniRule"/>
</dbReference>
<protein>
    <recommendedName>
        <fullName evidence="6">Chromosome partition protein Smc</fullName>
    </recommendedName>
</protein>
<dbReference type="PANTHER" id="PTHR43977">
    <property type="entry name" value="STRUCTURAL MAINTENANCE OF CHROMOSOMES PROTEIN 3"/>
    <property type="match status" value="1"/>
</dbReference>
<evidence type="ECO:0000313" key="10">
    <source>
        <dbReference type="EMBL" id="MCG7937812.1"/>
    </source>
</evidence>
<dbReference type="GO" id="GO:0030261">
    <property type="term" value="P:chromosome condensation"/>
    <property type="evidence" value="ECO:0007669"/>
    <property type="project" value="InterPro"/>
</dbReference>
<feature type="coiled-coil region" evidence="6">
    <location>
        <begin position="452"/>
        <end position="486"/>
    </location>
</feature>
<feature type="region of interest" description="Disordered" evidence="7">
    <location>
        <begin position="712"/>
        <end position="734"/>
    </location>
</feature>
<dbReference type="Proteomes" id="UP000886687">
    <property type="component" value="Unassembled WGS sequence"/>
</dbReference>
<dbReference type="GO" id="GO:0005524">
    <property type="term" value="F:ATP binding"/>
    <property type="evidence" value="ECO:0007669"/>
    <property type="project" value="UniProtKB-UniRule"/>
</dbReference>
<dbReference type="Pfam" id="PF06470">
    <property type="entry name" value="SMC_hinge"/>
    <property type="match status" value="1"/>
</dbReference>
<evidence type="ECO:0000256" key="1">
    <source>
        <dbReference type="ARBA" id="ARBA00022490"/>
    </source>
</evidence>
<dbReference type="GO" id="GO:0006260">
    <property type="term" value="P:DNA replication"/>
    <property type="evidence" value="ECO:0007669"/>
    <property type="project" value="UniProtKB-UniRule"/>
</dbReference>
<evidence type="ECO:0000256" key="3">
    <source>
        <dbReference type="ARBA" id="ARBA00022840"/>
    </source>
</evidence>
<feature type="domain" description="SMC hinge" evidence="9">
    <location>
        <begin position="525"/>
        <end position="618"/>
    </location>
</feature>
<dbReference type="Gene3D" id="3.40.50.300">
    <property type="entry name" value="P-loop containing nucleotide triphosphate hydrolases"/>
    <property type="match status" value="2"/>
</dbReference>
<proteinExistence type="inferred from homology"/>
<dbReference type="SUPFAM" id="SSF75553">
    <property type="entry name" value="Smc hinge domain"/>
    <property type="match status" value="1"/>
</dbReference>
<feature type="domain" description="RecF/RecN/SMC N-terminal" evidence="8">
    <location>
        <begin position="3"/>
        <end position="1151"/>
    </location>
</feature>
<comment type="subunit">
    <text evidence="6">Homodimer.</text>
</comment>
<comment type="similarity">
    <text evidence="6">Belongs to the SMC family.</text>
</comment>
<evidence type="ECO:0000256" key="7">
    <source>
        <dbReference type="SAM" id="MobiDB-lite"/>
    </source>
</evidence>
<dbReference type="GO" id="GO:0016887">
    <property type="term" value="F:ATP hydrolysis activity"/>
    <property type="evidence" value="ECO:0007669"/>
    <property type="project" value="InterPro"/>
</dbReference>
<feature type="binding site" evidence="6">
    <location>
        <begin position="32"/>
        <end position="39"/>
    </location>
    <ligand>
        <name>ATP</name>
        <dbReference type="ChEBI" id="CHEBI:30616"/>
    </ligand>
</feature>
<evidence type="ECO:0000256" key="6">
    <source>
        <dbReference type="HAMAP-Rule" id="MF_01894"/>
    </source>
</evidence>
<dbReference type="NCBIfam" id="TIGR02168">
    <property type="entry name" value="SMC_prok_B"/>
    <property type="match status" value="1"/>
</dbReference>
<evidence type="ECO:0000259" key="8">
    <source>
        <dbReference type="Pfam" id="PF02463"/>
    </source>
</evidence>
<dbReference type="SUPFAM" id="SSF52540">
    <property type="entry name" value="P-loop containing nucleoside triphosphate hydrolases"/>
    <property type="match status" value="2"/>
</dbReference>
<sequence>MRLEKIKLAGFKSFVDPTTVPIPSNLVGVVGPNGCGKSNVIDAVRWVMGESSAKMLRGESMADVIFNGSSARKPVGTATIELLFDNAEGRAGGQYAQYNQISVKRQVSRDGQSLYYLNGVRCRRRDITDLFLGTGLGPRSYSIIEQGMISRLIEARPEDLRTFLEEAAGISKYKERRRETENRIRHTRENLERLTDLRDEVAKQLQHLQRQAATAEKYQTLKQEERQTKAELLALRWRTLDENLQQRERNIAELQNHLEAALAEQRKLESVIEEDREKHTEANDLFNEVQGRFYSLGAEISGLEQAIQFARDTQKQQQQDLEQVEQAFQESEAHRAQDETRLNELNQNLQTEEPLLMEAREDEHKLSEALNQSEQAMQSWQAEWEQFNQQAAEPAQTAQVERTRINHLEQQGGNLERRLQRFDEELSRLDDSRLLGEIGELEAEESGQKESVDILHNQLSEMVEQINQQRELNNQQANHLDQARAELQSNKGRQASLEALQQAALGEAESDIAEWLERTQLQSAQRLAQQIKVTPRWQQAVEVVLGFHLQAVCIENLDQLNDALPQLQKGTLTLWEGRAASTAAPQADDLATQIEAPWSLQNLLDGVRMVDDLPTALHRRHSLNPGESLITPEGIWLGRNWLRITREADERAGVLGREEELRILKQTLEEQQRQVDELTEQLEQGRERLNHLEQEREQSQSSYNQLNRALSEVRSNLSSKRTRADHLRQRREQLQQEQQEIAEQIENDHLLMEETRQRLHLALEAIETLGSRRESLVQHRDELRTQVAEAREKLNQQRTATHQRELQVESMRTVHTSLTQNLQRARSQLEQLSQRRGELKLNLESAEEPMQQQLQDLNVKLEARSAVEQELNQVRQGLEDVDGQLREKEQQRHQAEQRVQQRRDKLNQAQLQSQEVSVRRNTLQEQLDEGGLVVEELFKTMPEDAGESLWQQKVETLANRIQRLGPINLAAIDEFQEQSERLKYLEEQHADITSSLETLENAIRKIDRETRTRFKETFDKVNSGIKDLFPRLFGGGHAYLELTGEDLLDTGVTVMARPPGKRNASIHLLSGGEKALTAVALVFSIFQLNPAPFCMLDEVDAPLDDANVGRFCEMVKSMSDQVQFIFITHNKITMEIANQLSGVTMHEPGVSRLVTVDVEEAAQLAAL</sequence>
<gene>
    <name evidence="6 10" type="primary">smc</name>
    <name evidence="10" type="ORF">JAZ04_02985</name>
</gene>
<dbReference type="InterPro" id="IPR010935">
    <property type="entry name" value="SMC_hinge"/>
</dbReference>
<comment type="subcellular location">
    <subcellularLocation>
        <location evidence="6">Cytoplasm</location>
    </subcellularLocation>
</comment>
<comment type="caution">
    <text evidence="10">The sequence shown here is derived from an EMBL/GenBank/DDBJ whole genome shotgun (WGS) entry which is preliminary data.</text>
</comment>
<accession>A0A9E4K1C0</accession>
<dbReference type="InterPro" id="IPR027417">
    <property type="entry name" value="P-loop_NTPase"/>
</dbReference>
<dbReference type="CDD" id="cd03278">
    <property type="entry name" value="ABC_SMC_barmotin"/>
    <property type="match status" value="2"/>
</dbReference>
<dbReference type="PIRSF" id="PIRSF005719">
    <property type="entry name" value="SMC"/>
    <property type="match status" value="1"/>
</dbReference>
<feature type="compositionally biased region" description="Basic and acidic residues" evidence="7">
    <location>
        <begin position="722"/>
        <end position="734"/>
    </location>
</feature>
<keyword evidence="3 6" id="KW-0067">ATP-binding</keyword>
<evidence type="ECO:0000256" key="4">
    <source>
        <dbReference type="ARBA" id="ARBA00023054"/>
    </source>
</evidence>
<evidence type="ECO:0000256" key="2">
    <source>
        <dbReference type="ARBA" id="ARBA00022741"/>
    </source>
</evidence>
<dbReference type="InterPro" id="IPR003395">
    <property type="entry name" value="RecF/RecN/SMC_N"/>
</dbReference>
<dbReference type="InterPro" id="IPR011890">
    <property type="entry name" value="SMC_prok"/>
</dbReference>
<feature type="coiled-coil region" evidence="6">
    <location>
        <begin position="170"/>
        <end position="425"/>
    </location>
</feature>
<name>A0A9E4K1C0_9GAMM</name>
<dbReference type="GO" id="GO:0007059">
    <property type="term" value="P:chromosome segregation"/>
    <property type="evidence" value="ECO:0007669"/>
    <property type="project" value="UniProtKB-UniRule"/>
</dbReference>
<feature type="coiled-coil region" evidence="6">
    <location>
        <begin position="773"/>
        <end position="926"/>
    </location>
</feature>
<evidence type="ECO:0000313" key="11">
    <source>
        <dbReference type="Proteomes" id="UP000886687"/>
    </source>
</evidence>
<dbReference type="InterPro" id="IPR036277">
    <property type="entry name" value="SMC_hinge_sf"/>
</dbReference>
<dbReference type="GO" id="GO:0005694">
    <property type="term" value="C:chromosome"/>
    <property type="evidence" value="ECO:0007669"/>
    <property type="project" value="InterPro"/>
</dbReference>
<keyword evidence="4 6" id="KW-0175">Coiled coil</keyword>
<comment type="domain">
    <text evidence="6">Contains large globular domains required for ATP hydrolysis at each terminus and a third globular domain forming a flexible hinge near the middle of the molecule. These domains are separated by coiled-coil structures.</text>
</comment>
<dbReference type="InterPro" id="IPR024704">
    <property type="entry name" value="SMC"/>
</dbReference>
<dbReference type="HAMAP" id="MF_01894">
    <property type="entry name" value="Smc_prok"/>
    <property type="match status" value="1"/>
</dbReference>
<dbReference type="GO" id="GO:0005737">
    <property type="term" value="C:cytoplasm"/>
    <property type="evidence" value="ECO:0007669"/>
    <property type="project" value="UniProtKB-SubCell"/>
</dbReference>
<dbReference type="EMBL" id="JAEPDI010000001">
    <property type="protein sequence ID" value="MCG7937812.1"/>
    <property type="molecule type" value="Genomic_DNA"/>
</dbReference>